<keyword evidence="2 6" id="KW-0328">Glycosyltransferase</keyword>
<feature type="domain" description="Glycosyltransferase 2-like" evidence="4">
    <location>
        <begin position="48"/>
        <end position="213"/>
    </location>
</feature>
<evidence type="ECO:0000313" key="6">
    <source>
        <dbReference type="EMBL" id="MEJ8566264.1"/>
    </source>
</evidence>
<feature type="domain" description="Glycosyltransferase subfamily 4-like N-terminal" evidence="5">
    <location>
        <begin position="321"/>
        <end position="533"/>
    </location>
</feature>
<dbReference type="InterPro" id="IPR001173">
    <property type="entry name" value="Glyco_trans_2-like"/>
</dbReference>
<keyword evidence="3 6" id="KW-0808">Transferase</keyword>
<dbReference type="Pfam" id="PF13692">
    <property type="entry name" value="Glyco_trans_1_4"/>
    <property type="match status" value="1"/>
</dbReference>
<dbReference type="Gene3D" id="3.90.550.10">
    <property type="entry name" value="Spore Coat Polysaccharide Biosynthesis Protein SpsA, Chain A"/>
    <property type="match status" value="1"/>
</dbReference>
<dbReference type="GO" id="GO:0016757">
    <property type="term" value="F:glycosyltransferase activity"/>
    <property type="evidence" value="ECO:0007669"/>
    <property type="project" value="UniProtKB-KW"/>
</dbReference>
<dbReference type="Gene3D" id="3.40.50.2000">
    <property type="entry name" value="Glycogen Phosphorylase B"/>
    <property type="match status" value="3"/>
</dbReference>
<dbReference type="Pfam" id="PF13439">
    <property type="entry name" value="Glyco_transf_4"/>
    <property type="match status" value="1"/>
</dbReference>
<dbReference type="InterPro" id="IPR028098">
    <property type="entry name" value="Glyco_trans_4-like_N"/>
</dbReference>
<comment type="caution">
    <text evidence="6">The sequence shown here is derived from an EMBL/GenBank/DDBJ whole genome shotgun (WGS) entry which is preliminary data.</text>
</comment>
<organism evidence="6 7">
    <name type="scientific">Elongatibacter sediminis</name>
    <dbReference type="NCBI Taxonomy" id="3119006"/>
    <lineage>
        <taxon>Bacteria</taxon>
        <taxon>Pseudomonadati</taxon>
        <taxon>Pseudomonadota</taxon>
        <taxon>Gammaproteobacteria</taxon>
        <taxon>Chromatiales</taxon>
        <taxon>Wenzhouxiangellaceae</taxon>
        <taxon>Elongatibacter</taxon>
    </lineage>
</organism>
<dbReference type="InterPro" id="IPR029044">
    <property type="entry name" value="Nucleotide-diphossugar_trans"/>
</dbReference>
<accession>A0AAW9R4U7</accession>
<dbReference type="EMBL" id="JAZHOG010000001">
    <property type="protein sequence ID" value="MEJ8566264.1"/>
    <property type="molecule type" value="Genomic_DNA"/>
</dbReference>
<evidence type="ECO:0000256" key="1">
    <source>
        <dbReference type="ARBA" id="ARBA00006739"/>
    </source>
</evidence>
<evidence type="ECO:0000256" key="3">
    <source>
        <dbReference type="ARBA" id="ARBA00022679"/>
    </source>
</evidence>
<evidence type="ECO:0000259" key="4">
    <source>
        <dbReference type="Pfam" id="PF00535"/>
    </source>
</evidence>
<name>A0AAW9R4U7_9GAMM</name>
<dbReference type="Pfam" id="PF00535">
    <property type="entry name" value="Glycos_transf_2"/>
    <property type="match status" value="1"/>
</dbReference>
<gene>
    <name evidence="6" type="ORF">V3330_01395</name>
</gene>
<dbReference type="RefSeq" id="WP_354693587.1">
    <property type="nucleotide sequence ID" value="NZ_JAZHOG010000001.1"/>
</dbReference>
<keyword evidence="7" id="KW-1185">Reference proteome</keyword>
<sequence length="1123" mass="124581">MATQTGVDTEEPAAAAFIEQACSAAVASAPALLDVHTAPPERTAPLDIAIPIHNGAALLRACLTALIPTLSEGDTLWLIDDASDDAETCEVIAEFATAWRDTRCITLAENRGFVGACNEAFRRTTRDIVLLNSDTEVGPHWLEHLQDCLARHDDAAIVCPISNRATILSVCPDGSGAPRESITAAVAARTAGFVELPTAVGFCMLIRREALHQTGPFSQTFAPGYGEENDLSMRCLAAGWRILAADRACVFHHSGGSFTAESSRRLRQRHQQRLDRIWPEYGPLVRAWWRDNPLRARTESLAWPGDPRPAVIHVLHRQYHVGGTERVTRSLIRELSSDYRQWLVYPGDTEGPACDLELRAQGPHRELMLNRRWIRPATRIGGHGADFSCAHAERALARIIRGSEARIVHFHHLLHWDSLVLARIARRLGCRVLISVHDFWFNCPIHNQLEHHTGQPCGRPVLQPDDRCRDCLAGYELQAGTQDVFARARQTLIRAMFHESDALLVPSRFIRDKMKAAYPDLPEDLIHVHPHGVALPESGPSPTATNSQLDALEQAESGRPLIIGYFGGDQVLKGAEIVLHLAQALTDAPVRFRIHGRIKGFDPDRLPTNVELRGFYNPDDVGRVMAGIDLGLLPSHYEESFSMVASECWAHGVPVLASSRGALAERVQPGTHGWLVADMRPESWTEALSHVLEEKVLSDCRARLRKVRVTSIQDSAHALAGVYRQLLESAPIPDPEAGHDASKMVEATGKPALDTQLAPARFRQQVSALRGTVRPIADTRPGHCLGVMRDHWGTAHYRIRFPLEDLASDSDDTTSHFHVIRDEGFDLGRALAGSAARHVAVQPFLSDEGLRLMDRLHREPGTRITLVVDDLWTALAPDNPARTMLPDDVPGRLAQAAALSDALVLTTPELRTRLDLNHPNIHVIENALPDWIWNAPAIDERQNMRADGQNPRRPRIGWAGAPQHGADLAFLEPVVRATADRADWLFLGMCPEPLQALGVQALPMGPFDSYPKRLAELDLDIAIAPLTDHPFNRCKSHLKVLENGILGVPVIAADLPPYQHCPVPLAAPDDAEDWISRITHWLDDETERLRQARRLQTWILEHHLSRHRRERWLNALGVTEHDE</sequence>
<dbReference type="PANTHER" id="PTHR43179:SF12">
    <property type="entry name" value="GALACTOFURANOSYLTRANSFERASE GLFT2"/>
    <property type="match status" value="1"/>
</dbReference>
<dbReference type="EC" id="2.4.-.-" evidence="6"/>
<dbReference type="PANTHER" id="PTHR43179">
    <property type="entry name" value="RHAMNOSYLTRANSFERASE WBBL"/>
    <property type="match status" value="1"/>
</dbReference>
<proteinExistence type="inferred from homology"/>
<dbReference type="SUPFAM" id="SSF53756">
    <property type="entry name" value="UDP-Glycosyltransferase/glycogen phosphorylase"/>
    <property type="match status" value="2"/>
</dbReference>
<dbReference type="SUPFAM" id="SSF53448">
    <property type="entry name" value="Nucleotide-diphospho-sugar transferases"/>
    <property type="match status" value="1"/>
</dbReference>
<dbReference type="AlphaFoldDB" id="A0AAW9R4U7"/>
<reference evidence="6 7" key="1">
    <citation type="submission" date="2024-02" db="EMBL/GenBank/DDBJ databases">
        <title>A novel Wenzhouxiangellaceae bacterium, isolated from coastal sediments.</title>
        <authorList>
            <person name="Du Z.-J."/>
            <person name="Ye Y.-Q."/>
            <person name="Zhang X.-Y."/>
        </authorList>
    </citation>
    <scope>NUCLEOTIDE SEQUENCE [LARGE SCALE GENOMIC DNA]</scope>
    <source>
        <strain evidence="6 7">CH-27</strain>
    </source>
</reference>
<evidence type="ECO:0000313" key="7">
    <source>
        <dbReference type="Proteomes" id="UP001359886"/>
    </source>
</evidence>
<evidence type="ECO:0000259" key="5">
    <source>
        <dbReference type="Pfam" id="PF13439"/>
    </source>
</evidence>
<dbReference type="Proteomes" id="UP001359886">
    <property type="component" value="Unassembled WGS sequence"/>
</dbReference>
<evidence type="ECO:0000256" key="2">
    <source>
        <dbReference type="ARBA" id="ARBA00022676"/>
    </source>
</evidence>
<comment type="similarity">
    <text evidence="1">Belongs to the glycosyltransferase 2 family.</text>
</comment>
<protein>
    <submittedName>
        <fullName evidence="6">Glycosyltransferase</fullName>
        <ecNumber evidence="6">2.4.-.-</ecNumber>
    </submittedName>
</protein>